<dbReference type="AlphaFoldDB" id="R7QBN5"/>
<dbReference type="RefSeq" id="XP_005715731.1">
    <property type="nucleotide sequence ID" value="XM_005715674.1"/>
</dbReference>
<reference evidence="3" key="1">
    <citation type="journal article" date="2013" name="Proc. Natl. Acad. Sci. U.S.A.">
        <title>Genome structure and metabolic features in the red seaweed Chondrus crispus shed light on evolution of the Archaeplastida.</title>
        <authorList>
            <person name="Collen J."/>
            <person name="Porcel B."/>
            <person name="Carre W."/>
            <person name="Ball S.G."/>
            <person name="Chaparro C."/>
            <person name="Tonon T."/>
            <person name="Barbeyron T."/>
            <person name="Michel G."/>
            <person name="Noel B."/>
            <person name="Valentin K."/>
            <person name="Elias M."/>
            <person name="Artiguenave F."/>
            <person name="Arun A."/>
            <person name="Aury J.M."/>
            <person name="Barbosa-Neto J.F."/>
            <person name="Bothwell J.H."/>
            <person name="Bouget F.Y."/>
            <person name="Brillet L."/>
            <person name="Cabello-Hurtado F."/>
            <person name="Capella-Gutierrez S."/>
            <person name="Charrier B."/>
            <person name="Cladiere L."/>
            <person name="Cock J.M."/>
            <person name="Coelho S.M."/>
            <person name="Colleoni C."/>
            <person name="Czjzek M."/>
            <person name="Da Silva C."/>
            <person name="Delage L."/>
            <person name="Denoeud F."/>
            <person name="Deschamps P."/>
            <person name="Dittami S.M."/>
            <person name="Gabaldon T."/>
            <person name="Gachon C.M."/>
            <person name="Groisillier A."/>
            <person name="Herve C."/>
            <person name="Jabbari K."/>
            <person name="Katinka M."/>
            <person name="Kloareg B."/>
            <person name="Kowalczyk N."/>
            <person name="Labadie K."/>
            <person name="Leblanc C."/>
            <person name="Lopez P.J."/>
            <person name="McLachlan D.H."/>
            <person name="Meslet-Cladiere L."/>
            <person name="Moustafa A."/>
            <person name="Nehr Z."/>
            <person name="Nyvall Collen P."/>
            <person name="Panaud O."/>
            <person name="Partensky F."/>
            <person name="Poulain J."/>
            <person name="Rensing S.A."/>
            <person name="Rousvoal S."/>
            <person name="Samson G."/>
            <person name="Symeonidi A."/>
            <person name="Weissenbach J."/>
            <person name="Zambounis A."/>
            <person name="Wincker P."/>
            <person name="Boyen C."/>
        </authorList>
    </citation>
    <scope>NUCLEOTIDE SEQUENCE [LARGE SCALE GENOMIC DNA]</scope>
    <source>
        <strain evidence="3">cv. Stackhouse</strain>
    </source>
</reference>
<organism evidence="2 3">
    <name type="scientific">Chondrus crispus</name>
    <name type="common">Carrageen Irish moss</name>
    <name type="synonym">Polymorpha crispa</name>
    <dbReference type="NCBI Taxonomy" id="2769"/>
    <lineage>
        <taxon>Eukaryota</taxon>
        <taxon>Rhodophyta</taxon>
        <taxon>Florideophyceae</taxon>
        <taxon>Rhodymeniophycidae</taxon>
        <taxon>Gigartinales</taxon>
        <taxon>Gigartinaceae</taxon>
        <taxon>Chondrus</taxon>
    </lineage>
</organism>
<protein>
    <submittedName>
        <fullName evidence="2">Uncharacterized protein</fullName>
    </submittedName>
</protein>
<sequence>MAFTTHCLVALTAFLLISAIEAQTTLAGYTPDSDVDEHAKIDLDQKDMEEELEELTDKIDWDAARKIYSEGEHSMKSEGLRTLQGFSTSAGDKMKNEPYFELFKKFWRTPRYADDFITKALNGLGDFSGTADMLRAECANKGSQYQATWMYVIHEMEDAINDCFKGDLEDNDNGVKAWDEAWAFWVGSLINEDGTNPTEGVLGWSLAENLAKDYGTKDGDNAKVNVKMLALFNSGKEQLEKEDCQDALETKNSIARQMTIPLIQGIIRYVIQTKDKVEKGGDSDKEQGGGVGIFGCCAPANQLLQQGRRRSHQEEL</sequence>
<dbReference type="OMA" id="MEDAIND"/>
<dbReference type="InterPro" id="IPR011643">
    <property type="entry name" value="HCR1"/>
</dbReference>
<keyword evidence="3" id="KW-1185">Reference proteome</keyword>
<gene>
    <name evidence="2" type="ORF">CHC_T00004039001</name>
</gene>
<accession>R7QBN5</accession>
<dbReference type="EMBL" id="HG001750">
    <property type="protein sequence ID" value="CDF35912.1"/>
    <property type="molecule type" value="Genomic_DNA"/>
</dbReference>
<keyword evidence="1" id="KW-0732">Signal</keyword>
<dbReference type="Gramene" id="CDF35912">
    <property type="protein sequence ID" value="CDF35912"/>
    <property type="gene ID" value="CHC_T00004039001"/>
</dbReference>
<feature type="signal peptide" evidence="1">
    <location>
        <begin position="1"/>
        <end position="22"/>
    </location>
</feature>
<evidence type="ECO:0000256" key="1">
    <source>
        <dbReference type="SAM" id="SignalP"/>
    </source>
</evidence>
<dbReference type="GeneID" id="17323439"/>
<dbReference type="Proteomes" id="UP000012073">
    <property type="component" value="Unassembled WGS sequence"/>
</dbReference>
<evidence type="ECO:0000313" key="3">
    <source>
        <dbReference type="Proteomes" id="UP000012073"/>
    </source>
</evidence>
<dbReference type="OrthoDB" id="41870at2759"/>
<feature type="chain" id="PRO_5004454489" evidence="1">
    <location>
        <begin position="23"/>
        <end position="316"/>
    </location>
</feature>
<name>R7QBN5_CHOCR</name>
<proteinExistence type="predicted"/>
<dbReference type="Pfam" id="PF07692">
    <property type="entry name" value="Fea1"/>
    <property type="match status" value="1"/>
</dbReference>
<dbReference type="KEGG" id="ccp:CHC_T00004039001"/>
<dbReference type="PhylomeDB" id="R7QBN5"/>
<evidence type="ECO:0000313" key="2">
    <source>
        <dbReference type="EMBL" id="CDF35912.1"/>
    </source>
</evidence>